<dbReference type="AlphaFoldDB" id="A0A8J4TX49"/>
<evidence type="ECO:0000313" key="1">
    <source>
        <dbReference type="EMBL" id="KAF5899704.1"/>
    </source>
</evidence>
<protein>
    <submittedName>
        <fullName evidence="1">Meiosis-specific coiled-coil domain-containing protein MEIOC isoform X2</fullName>
    </submittedName>
</protein>
<dbReference type="GO" id="GO:0005634">
    <property type="term" value="C:nucleus"/>
    <property type="evidence" value="ECO:0007669"/>
    <property type="project" value="TreeGrafter"/>
</dbReference>
<proteinExistence type="predicted"/>
<dbReference type="EMBL" id="QNUK01000159">
    <property type="protein sequence ID" value="KAF5899704.1"/>
    <property type="molecule type" value="Genomic_DNA"/>
</dbReference>
<dbReference type="Pfam" id="PF15189">
    <property type="entry name" value="MEIOC"/>
    <property type="match status" value="1"/>
</dbReference>
<name>A0A8J4TX49_CLAMG</name>
<comment type="caution">
    <text evidence="1">The sequence shown here is derived from an EMBL/GenBank/DDBJ whole genome shotgun (WGS) entry which is preliminary data.</text>
</comment>
<dbReference type="GO" id="GO:0005737">
    <property type="term" value="C:cytoplasm"/>
    <property type="evidence" value="ECO:0007669"/>
    <property type="project" value="TreeGrafter"/>
</dbReference>
<reference evidence="1" key="1">
    <citation type="submission" date="2020-07" db="EMBL/GenBank/DDBJ databases">
        <title>Clarias magur genome sequencing, assembly and annotation.</title>
        <authorList>
            <person name="Kushwaha B."/>
            <person name="Kumar R."/>
            <person name="Das P."/>
            <person name="Joshi C.G."/>
            <person name="Kumar D."/>
            <person name="Nagpure N.S."/>
            <person name="Pandey M."/>
            <person name="Agarwal S."/>
            <person name="Srivastava S."/>
            <person name="Singh M."/>
            <person name="Sahoo L."/>
            <person name="Jayasankar P."/>
            <person name="Meher P.K."/>
            <person name="Koringa P.G."/>
            <person name="Iquebal M.A."/>
            <person name="Das S.P."/>
            <person name="Bit A."/>
            <person name="Patnaik S."/>
            <person name="Patel N."/>
            <person name="Shah T.M."/>
            <person name="Hinsu A."/>
            <person name="Jena J.K."/>
        </authorList>
    </citation>
    <scope>NUCLEOTIDE SEQUENCE</scope>
    <source>
        <strain evidence="1">CIFAMagur01</strain>
        <tissue evidence="1">Testis</tissue>
    </source>
</reference>
<accession>A0A8J4TX49</accession>
<gene>
    <name evidence="1" type="primary">meioc</name>
    <name evidence="1" type="ORF">DAT39_010584</name>
</gene>
<dbReference type="Proteomes" id="UP000727407">
    <property type="component" value="Unassembled WGS sequence"/>
</dbReference>
<dbReference type="GO" id="GO:0007141">
    <property type="term" value="P:male meiosis I"/>
    <property type="evidence" value="ECO:0007669"/>
    <property type="project" value="TreeGrafter"/>
</dbReference>
<dbReference type="InterPro" id="IPR027963">
    <property type="entry name" value="MEIOC"/>
</dbReference>
<organism evidence="1 2">
    <name type="scientific">Clarias magur</name>
    <name type="common">Asian catfish</name>
    <name type="synonym">Macropteronotus magur</name>
    <dbReference type="NCBI Taxonomy" id="1594786"/>
    <lineage>
        <taxon>Eukaryota</taxon>
        <taxon>Metazoa</taxon>
        <taxon>Chordata</taxon>
        <taxon>Craniata</taxon>
        <taxon>Vertebrata</taxon>
        <taxon>Euteleostomi</taxon>
        <taxon>Actinopterygii</taxon>
        <taxon>Neopterygii</taxon>
        <taxon>Teleostei</taxon>
        <taxon>Ostariophysi</taxon>
        <taxon>Siluriformes</taxon>
        <taxon>Clariidae</taxon>
        <taxon>Clarias</taxon>
    </lineage>
</organism>
<feature type="non-terminal residue" evidence="1">
    <location>
        <position position="747"/>
    </location>
</feature>
<dbReference type="PANTHER" id="PTHR33861">
    <property type="entry name" value="PROTEIN CBG18333"/>
    <property type="match status" value="1"/>
</dbReference>
<feature type="non-terminal residue" evidence="1">
    <location>
        <position position="1"/>
    </location>
</feature>
<dbReference type="GO" id="GO:0048255">
    <property type="term" value="P:mRNA stabilization"/>
    <property type="evidence" value="ECO:0007669"/>
    <property type="project" value="TreeGrafter"/>
</dbReference>
<dbReference type="GO" id="GO:0007144">
    <property type="term" value="P:female meiosis I"/>
    <property type="evidence" value="ECO:0007669"/>
    <property type="project" value="TreeGrafter"/>
</dbReference>
<dbReference type="OrthoDB" id="5978002at2759"/>
<evidence type="ECO:0000313" key="2">
    <source>
        <dbReference type="Proteomes" id="UP000727407"/>
    </source>
</evidence>
<keyword evidence="2" id="KW-1185">Reference proteome</keyword>
<dbReference type="PANTHER" id="PTHR33861:SF4">
    <property type="entry name" value="MEIOSIS-SPECIFIC COILED-COIL DOMAIN-CONTAINING PROTEIN MEIOC"/>
    <property type="match status" value="1"/>
</dbReference>
<sequence length="747" mass="83128">VNNATKSKIIVDANGAMIPFDVCHSGGSDSCYSAYSFQNDSNEESGRLSEMQGFSSDEQMPLAYHSWAMQEEPYQQMDCAQSTPRNRNVKDGIDCGSEADLYGLVSNILEEVDPMDSYFCQEMSTGLTTGWSPMSQENSLQYLNSEVKAQFSSGMQHNPEPSIKLHTRPVERESDQSSDVFQTQFSSFAAADPSWLFSTCNGESKLESYTSAFPNLHRSPPGFDILRSNFSKGRSVKSEHGVSVKDSRFQSISDESRPDVLNDHCSLPFGMNDSFFSPYQDFSASKGLRTERNMPYSMEDVNKLPNSLEAFLVGEQEGLYNRESAQSMGQISSLKRELTRLQRGSGVGTPEEFADFGQQSADCFEPPKAYTSSFNFSTQQSKEANQREARNVQAGLNHYHHGKSNQFHGYTKPPPKTTFNFNHPSTSKFMADFAAVLSQQQMQRIVPKTFTDFGQGDVKTCHVGLGLGAEGPGKLGGSVDRGDFDLQSEMARLQTSSANGFIADAPRFGMKPKSPVVFPKEADKKKGLLQHPCQIRGNVYSGQARHNGATPAPCQMFPSLYQMGQNPCHTLPEVWSDAELLARNPYLQDMMGLTRAGGDGVFPELISNLRSTNSHGGTVNQLHYYLEECFERLRVLEKDRKKAEAILQNSFPDMCILSVTNTNSVPKLPVNPTGVDRLIVDQFREQAKVVNLLGKVERLRSFPLHANISSTLDRHLEAIYITQARRKDESISSSRQRQGMASLREDR</sequence>